<evidence type="ECO:0000256" key="1">
    <source>
        <dbReference type="SAM" id="MobiDB-lite"/>
    </source>
</evidence>
<feature type="transmembrane region" description="Helical" evidence="2">
    <location>
        <begin position="158"/>
        <end position="176"/>
    </location>
</feature>
<dbReference type="PANTHER" id="PTHR34116">
    <property type="entry name" value="PLASMINOGEN ACTIVATOR INHIBITOR"/>
    <property type="match status" value="1"/>
</dbReference>
<keyword evidence="2" id="KW-1133">Transmembrane helix</keyword>
<keyword evidence="4" id="KW-1185">Reference proteome</keyword>
<feature type="transmembrane region" description="Helical" evidence="2">
    <location>
        <begin position="48"/>
        <end position="73"/>
    </location>
</feature>
<keyword evidence="2" id="KW-0472">Membrane</keyword>
<accession>A0AAW1NNY1</accession>
<feature type="transmembrane region" description="Helical" evidence="2">
    <location>
        <begin position="85"/>
        <end position="112"/>
    </location>
</feature>
<comment type="caution">
    <text evidence="3">The sequence shown here is derived from an EMBL/GenBank/DDBJ whole genome shotgun (WGS) entry which is preliminary data.</text>
</comment>
<keyword evidence="2" id="KW-0812">Transmembrane</keyword>
<dbReference type="PANTHER" id="PTHR34116:SF2">
    <property type="entry name" value="THH1_TOM1_TOM3 DOMAIN-CONTAINING PROTEIN"/>
    <property type="match status" value="1"/>
</dbReference>
<name>A0AAW1NNY1_9CHLO</name>
<organism evidence="3 4">
    <name type="scientific">Symbiochloris irregularis</name>
    <dbReference type="NCBI Taxonomy" id="706552"/>
    <lineage>
        <taxon>Eukaryota</taxon>
        <taxon>Viridiplantae</taxon>
        <taxon>Chlorophyta</taxon>
        <taxon>core chlorophytes</taxon>
        <taxon>Trebouxiophyceae</taxon>
        <taxon>Trebouxiales</taxon>
        <taxon>Trebouxiaceae</taxon>
        <taxon>Symbiochloris</taxon>
    </lineage>
</organism>
<sequence>MRVFLLALGAAWALVQWLRLVTLWSQGSPFIAAGPDDHHTAAATLCRVYLTVSIGCLEPMFLLCTLFLARAALSKARQTVMWRNAWIVAAAVVGSLPALFGQTLIAWMGVIFPTRTWEQHPHSVPHYFLSPYLNAPQPQMECDTTAGIPTQARCVRCIQVALVAVVLTMLVILPMHETFSMKKCERCAAWAQSQAAIRSTAEAFKGYRERPDHPSKTLMESASDASMYTPKSIVTPTGANETRPPVGLNSPDRSCQIMSDLARGP</sequence>
<dbReference type="AlphaFoldDB" id="A0AAW1NNY1"/>
<evidence type="ECO:0000313" key="3">
    <source>
        <dbReference type="EMBL" id="KAK9788839.1"/>
    </source>
</evidence>
<dbReference type="Proteomes" id="UP001465755">
    <property type="component" value="Unassembled WGS sequence"/>
</dbReference>
<protein>
    <submittedName>
        <fullName evidence="3">Uncharacterized protein</fullName>
    </submittedName>
</protein>
<reference evidence="3 4" key="1">
    <citation type="journal article" date="2024" name="Nat. Commun.">
        <title>Phylogenomics reveals the evolutionary origins of lichenization in chlorophyte algae.</title>
        <authorList>
            <person name="Puginier C."/>
            <person name="Libourel C."/>
            <person name="Otte J."/>
            <person name="Skaloud P."/>
            <person name="Haon M."/>
            <person name="Grisel S."/>
            <person name="Petersen M."/>
            <person name="Berrin J.G."/>
            <person name="Delaux P.M."/>
            <person name="Dal Grande F."/>
            <person name="Keller J."/>
        </authorList>
    </citation>
    <scope>NUCLEOTIDE SEQUENCE [LARGE SCALE GENOMIC DNA]</scope>
    <source>
        <strain evidence="3 4">SAG 2036</strain>
    </source>
</reference>
<dbReference type="EMBL" id="JALJOQ010000220">
    <property type="protein sequence ID" value="KAK9788839.1"/>
    <property type="molecule type" value="Genomic_DNA"/>
</dbReference>
<gene>
    <name evidence="3" type="ORF">WJX73_009903</name>
</gene>
<evidence type="ECO:0000256" key="2">
    <source>
        <dbReference type="SAM" id="Phobius"/>
    </source>
</evidence>
<proteinExistence type="predicted"/>
<evidence type="ECO:0000313" key="4">
    <source>
        <dbReference type="Proteomes" id="UP001465755"/>
    </source>
</evidence>
<feature type="region of interest" description="Disordered" evidence="1">
    <location>
        <begin position="229"/>
        <end position="265"/>
    </location>
</feature>